<dbReference type="Proteomes" id="UP001140502">
    <property type="component" value="Unassembled WGS sequence"/>
</dbReference>
<dbReference type="AlphaFoldDB" id="A0A9W8WBN5"/>
<protein>
    <submittedName>
        <fullName evidence="1">Uncharacterized protein</fullName>
    </submittedName>
</protein>
<sequence length="361" mass="41357">MRERDRYNPDADGLYDFELWEDAPSDLPGRMYPLDETEMDELGATCRELMGKAISVGETVSDIPDHIAQAHKDTLEVISEIAYRLRVLYANNNTDQDSIMGSYLSEFEASHIAYWDEQVPVEDPNLTKSRHKRKNPRSLIMRNVSRWEERTHLHSLGALGAKLSGLIDSIADLRSQAQVLESRMIELAKDPQNDKACLLPFTQDLLDMDKVLNDISILAEHQTSVVREMLDSIDALRVSLRGFHRGRIERGLFGNRFGHLCLLRNDTALQGDHWQATWAWMGFDMDAWTRRTPSSSAIKVVRYIKKCLPRHPVRLPDVMVQYEALRDAFRIAEQETKRLGTWVPNVPAKLREIRDGLGSFA</sequence>
<evidence type="ECO:0000313" key="1">
    <source>
        <dbReference type="EMBL" id="KAJ4319083.1"/>
    </source>
</evidence>
<comment type="caution">
    <text evidence="1">The sequence shown here is derived from an EMBL/GenBank/DDBJ whole genome shotgun (WGS) entry which is preliminary data.</text>
</comment>
<name>A0A9W8WBN5_9HYPO</name>
<dbReference type="OrthoDB" id="10333542at2759"/>
<dbReference type="EMBL" id="JAPEUR010000130">
    <property type="protein sequence ID" value="KAJ4319083.1"/>
    <property type="molecule type" value="Genomic_DNA"/>
</dbReference>
<keyword evidence="2" id="KW-1185">Reference proteome</keyword>
<evidence type="ECO:0000313" key="2">
    <source>
        <dbReference type="Proteomes" id="UP001140502"/>
    </source>
</evidence>
<reference evidence="1" key="1">
    <citation type="submission" date="2022-10" db="EMBL/GenBank/DDBJ databases">
        <title>Tapping the CABI collections for fungal endophytes: first genome assemblies for Collariella, Neodidymelliopsis, Ascochyta clinopodiicola, Didymella pomorum, Didymosphaeria variabile, Neocosmospora piperis and Neocucurbitaria cava.</title>
        <authorList>
            <person name="Hill R."/>
        </authorList>
    </citation>
    <scope>NUCLEOTIDE SEQUENCE</scope>
    <source>
        <strain evidence="1">IMI 366586</strain>
    </source>
</reference>
<organism evidence="1 2">
    <name type="scientific">Fusarium piperis</name>
    <dbReference type="NCBI Taxonomy" id="1435070"/>
    <lineage>
        <taxon>Eukaryota</taxon>
        <taxon>Fungi</taxon>
        <taxon>Dikarya</taxon>
        <taxon>Ascomycota</taxon>
        <taxon>Pezizomycotina</taxon>
        <taxon>Sordariomycetes</taxon>
        <taxon>Hypocreomycetidae</taxon>
        <taxon>Hypocreales</taxon>
        <taxon>Nectriaceae</taxon>
        <taxon>Fusarium</taxon>
        <taxon>Fusarium solani species complex</taxon>
    </lineage>
</organism>
<proteinExistence type="predicted"/>
<accession>A0A9W8WBN5</accession>
<gene>
    <name evidence="1" type="ORF">N0V84_006537</name>
</gene>